<dbReference type="InterPro" id="IPR036890">
    <property type="entry name" value="HATPase_C_sf"/>
</dbReference>
<feature type="domain" description="PAC" evidence="9">
    <location>
        <begin position="747"/>
        <end position="799"/>
    </location>
</feature>
<dbReference type="SMART" id="SM00086">
    <property type="entry name" value="PAC"/>
    <property type="match status" value="5"/>
</dbReference>
<protein>
    <recommendedName>
        <fullName evidence="2">histidine kinase</fullName>
        <ecNumber evidence="2">2.7.13.3</ecNumber>
    </recommendedName>
</protein>
<feature type="domain" description="PAC" evidence="9">
    <location>
        <begin position="193"/>
        <end position="245"/>
    </location>
</feature>
<dbReference type="SUPFAM" id="SSF47384">
    <property type="entry name" value="Homodimeric domain of signal transducing histidine kinase"/>
    <property type="match status" value="1"/>
</dbReference>
<evidence type="ECO:0000256" key="2">
    <source>
        <dbReference type="ARBA" id="ARBA00012438"/>
    </source>
</evidence>
<reference evidence="11" key="1">
    <citation type="journal article" date="2019" name="Int. J. Syst. Evol. Microbiol.">
        <title>The Global Catalogue of Microorganisms (GCM) 10K type strain sequencing project: providing services to taxonomists for standard genome sequencing and annotation.</title>
        <authorList>
            <consortium name="The Broad Institute Genomics Platform"/>
            <consortium name="The Broad Institute Genome Sequencing Center for Infectious Disease"/>
            <person name="Wu L."/>
            <person name="Ma J."/>
        </authorList>
    </citation>
    <scope>NUCLEOTIDE SEQUENCE [LARGE SCALE GENOMIC DNA]</scope>
    <source>
        <strain evidence="11">CCUG 56029</strain>
    </source>
</reference>
<keyword evidence="11" id="KW-1185">Reference proteome</keyword>
<feature type="domain" description="PAS" evidence="8">
    <location>
        <begin position="668"/>
        <end position="713"/>
    </location>
</feature>
<dbReference type="InterPro" id="IPR003594">
    <property type="entry name" value="HATPase_dom"/>
</dbReference>
<feature type="domain" description="PAC" evidence="9">
    <location>
        <begin position="484"/>
        <end position="537"/>
    </location>
</feature>
<evidence type="ECO:0000313" key="11">
    <source>
        <dbReference type="Proteomes" id="UP001595998"/>
    </source>
</evidence>
<dbReference type="SUPFAM" id="SSF55781">
    <property type="entry name" value="GAF domain-like"/>
    <property type="match status" value="1"/>
</dbReference>
<dbReference type="Gene3D" id="3.30.450.40">
    <property type="match status" value="1"/>
</dbReference>
<evidence type="ECO:0000313" key="10">
    <source>
        <dbReference type="EMBL" id="MFC4427036.1"/>
    </source>
</evidence>
<dbReference type="CDD" id="cd00082">
    <property type="entry name" value="HisKA"/>
    <property type="match status" value="1"/>
</dbReference>
<feature type="region of interest" description="Disordered" evidence="6">
    <location>
        <begin position="1"/>
        <end position="31"/>
    </location>
</feature>
<dbReference type="Pfam" id="PF01590">
    <property type="entry name" value="GAF"/>
    <property type="match status" value="1"/>
</dbReference>
<dbReference type="InterPro" id="IPR029016">
    <property type="entry name" value="GAF-like_dom_sf"/>
</dbReference>
<evidence type="ECO:0000259" key="8">
    <source>
        <dbReference type="PROSITE" id="PS50112"/>
    </source>
</evidence>
<dbReference type="InterPro" id="IPR036097">
    <property type="entry name" value="HisK_dim/P_sf"/>
</dbReference>
<evidence type="ECO:0000256" key="4">
    <source>
        <dbReference type="ARBA" id="ARBA00022679"/>
    </source>
</evidence>
<keyword evidence="4" id="KW-0808">Transferase</keyword>
<dbReference type="InterPro" id="IPR005467">
    <property type="entry name" value="His_kinase_dom"/>
</dbReference>
<dbReference type="PANTHER" id="PTHR43304:SF1">
    <property type="entry name" value="PAC DOMAIN-CONTAINING PROTEIN"/>
    <property type="match status" value="1"/>
</dbReference>
<dbReference type="Gene3D" id="3.30.450.20">
    <property type="entry name" value="PAS domain"/>
    <property type="match status" value="5"/>
</dbReference>
<comment type="catalytic activity">
    <reaction evidence="1">
        <text>ATP + protein L-histidine = ADP + protein N-phospho-L-histidine.</text>
        <dbReference type="EC" id="2.7.13.3"/>
    </reaction>
</comment>
<dbReference type="InterPro" id="IPR000014">
    <property type="entry name" value="PAS"/>
</dbReference>
<dbReference type="InterPro" id="IPR052162">
    <property type="entry name" value="Sensor_kinase/Photoreceptor"/>
</dbReference>
<dbReference type="Pfam" id="PF08447">
    <property type="entry name" value="PAS_3"/>
    <property type="match status" value="1"/>
</dbReference>
<dbReference type="InterPro" id="IPR035965">
    <property type="entry name" value="PAS-like_dom_sf"/>
</dbReference>
<dbReference type="PROSITE" id="PS50113">
    <property type="entry name" value="PAC"/>
    <property type="match status" value="3"/>
</dbReference>
<dbReference type="EC" id="2.7.13.3" evidence="2"/>
<dbReference type="InterPro" id="IPR013656">
    <property type="entry name" value="PAS_4"/>
</dbReference>
<keyword evidence="3" id="KW-0597">Phosphoprotein</keyword>
<evidence type="ECO:0000256" key="3">
    <source>
        <dbReference type="ARBA" id="ARBA00022553"/>
    </source>
</evidence>
<dbReference type="SUPFAM" id="SSF55785">
    <property type="entry name" value="PYP-like sensor domain (PAS domain)"/>
    <property type="match status" value="5"/>
</dbReference>
<dbReference type="Pfam" id="PF00512">
    <property type="entry name" value="HisKA"/>
    <property type="match status" value="1"/>
</dbReference>
<dbReference type="PROSITE" id="PS50112">
    <property type="entry name" value="PAS"/>
    <property type="match status" value="2"/>
</dbReference>
<sequence>MNLPAGHTLTPGVSALETLPDPTLSTDQTGRGIDCNRAWQAMTGQRTPNLLAVLHPDDAAHAQAQWANDRAHWRPSTLTLRLRRADGSFGDYRADHDPHAGSEARPAAWLLSFTDVQHVPPAVARLAWEQSPDCLKTLSLDGRLLAMNPGGLRVMEVPDFAVCAGASWAAFWENETRPLVEAAVAAACRGEAGHFEGFCRTFAGTPKWWNVTVRGVRNGQGRISHLLAASRDVTERVRGERLAQGQADLLEAMTRGEPVGEVLTRTAQLVESLLGEVRCAVMMLDSEFGVLRVQAAPSLDPGFRSALAAVPLGHAGGACGMAAHTRTSLAVRDYHTDPRWPDLRAFADAFGVRACWSTPLLDESGEVHGTLALYFATPTQVTAAQEEIACAGGRLATFALQQDRRREALRRSEQRYRTLFEALPNIVWTSRQGGQSNQFNAHWQAFTGLPTHTQGLGWAEAIHPEDRQTAVQARQRGLETGTPYTADIRFRRKDGTYRWHAARVAPLPADQATDEYQWLGYAVDIHDRVEAEASLRASAAHFRRLADVNPIGVALGHPDGRVSYANDAYLRLIGASRADLEAGQVNWQALTPPEWRLQDERALAQAQARGHSDPYEKEYLLAGGRRLPVLLAVAQFGHGSDAQVVRYVLDLTDRKALEHTLSAENTALKALNAQILASAAEGIFGFDQNGHTTFANPAALTMTGFTLDELLGQPQHALLHHTRADGTANALLECPICQVTRDGQDSRATNAVFWRRDGTAFPVEYSATPLVDGAGAQVGGVVTFRDITERRQTEHALRSANEELRRSNHDLERFAFVASHDLQEPLRTVASFTELLVRRSGRTDPQTAKYADFVVGGVQRMKATIEDLLVFSRVRAESQQWVPVDTAAVLVQTVADLQASLDACGARVTWDPLPVTSGDATQLAQVFTHLLGNAVKFRRLEVAPLVHVTAGREGQVWHFEVRDNGLGIEKPYAERVFEMFQRLHTREAYPGTGMGLAIVRRIVERHGGRAWVTSTPGVGSTFHFTLSSTRVPPSGDEEPAG</sequence>
<dbReference type="Pfam" id="PF02518">
    <property type="entry name" value="HATPase_c"/>
    <property type="match status" value="1"/>
</dbReference>
<dbReference type="RefSeq" id="WP_380040125.1">
    <property type="nucleotide sequence ID" value="NZ_JBHSEH010000016.1"/>
</dbReference>
<feature type="domain" description="PAS" evidence="8">
    <location>
        <begin position="538"/>
        <end position="580"/>
    </location>
</feature>
<dbReference type="InterPro" id="IPR003661">
    <property type="entry name" value="HisK_dim/P_dom"/>
</dbReference>
<dbReference type="Gene3D" id="1.10.287.130">
    <property type="match status" value="1"/>
</dbReference>
<name>A0ABV8XN85_9DEIO</name>
<dbReference type="CDD" id="cd00130">
    <property type="entry name" value="PAS"/>
    <property type="match status" value="4"/>
</dbReference>
<dbReference type="InterPro" id="IPR013655">
    <property type="entry name" value="PAS_fold_3"/>
</dbReference>
<evidence type="ECO:0000259" key="9">
    <source>
        <dbReference type="PROSITE" id="PS50113"/>
    </source>
</evidence>
<feature type="domain" description="Histidine kinase" evidence="7">
    <location>
        <begin position="817"/>
        <end position="1030"/>
    </location>
</feature>
<dbReference type="NCBIfam" id="TIGR00229">
    <property type="entry name" value="sensory_box"/>
    <property type="match status" value="3"/>
</dbReference>
<keyword evidence="5" id="KW-0418">Kinase</keyword>
<dbReference type="InterPro" id="IPR003018">
    <property type="entry name" value="GAF"/>
</dbReference>
<evidence type="ECO:0000256" key="5">
    <source>
        <dbReference type="ARBA" id="ARBA00022777"/>
    </source>
</evidence>
<dbReference type="SMART" id="SM00387">
    <property type="entry name" value="HATPase_c"/>
    <property type="match status" value="1"/>
</dbReference>
<evidence type="ECO:0000256" key="6">
    <source>
        <dbReference type="SAM" id="MobiDB-lite"/>
    </source>
</evidence>
<dbReference type="EMBL" id="JBHSEH010000016">
    <property type="protein sequence ID" value="MFC4427036.1"/>
    <property type="molecule type" value="Genomic_DNA"/>
</dbReference>
<dbReference type="SMART" id="SM00091">
    <property type="entry name" value="PAS"/>
    <property type="match status" value="5"/>
</dbReference>
<proteinExistence type="predicted"/>
<dbReference type="InterPro" id="IPR004358">
    <property type="entry name" value="Sig_transdc_His_kin-like_C"/>
</dbReference>
<organism evidence="10 11">
    <name type="scientific">Deinococcus navajonensis</name>
    <dbReference type="NCBI Taxonomy" id="309884"/>
    <lineage>
        <taxon>Bacteria</taxon>
        <taxon>Thermotogati</taxon>
        <taxon>Deinococcota</taxon>
        <taxon>Deinococci</taxon>
        <taxon>Deinococcales</taxon>
        <taxon>Deinococcaceae</taxon>
        <taxon>Deinococcus</taxon>
    </lineage>
</organism>
<dbReference type="SMART" id="SM00065">
    <property type="entry name" value="GAF"/>
    <property type="match status" value="1"/>
</dbReference>
<dbReference type="Gene3D" id="3.30.565.10">
    <property type="entry name" value="Histidine kinase-like ATPase, C-terminal domain"/>
    <property type="match status" value="1"/>
</dbReference>
<dbReference type="PANTHER" id="PTHR43304">
    <property type="entry name" value="PHYTOCHROME-LIKE PROTEIN CPH1"/>
    <property type="match status" value="1"/>
</dbReference>
<accession>A0ABV8XN85</accession>
<evidence type="ECO:0000256" key="1">
    <source>
        <dbReference type="ARBA" id="ARBA00000085"/>
    </source>
</evidence>
<dbReference type="Proteomes" id="UP001595998">
    <property type="component" value="Unassembled WGS sequence"/>
</dbReference>
<evidence type="ECO:0000259" key="7">
    <source>
        <dbReference type="PROSITE" id="PS50109"/>
    </source>
</evidence>
<dbReference type="PRINTS" id="PR00344">
    <property type="entry name" value="BCTRLSENSOR"/>
</dbReference>
<dbReference type="PROSITE" id="PS50109">
    <property type="entry name" value="HIS_KIN"/>
    <property type="match status" value="1"/>
</dbReference>
<dbReference type="SUPFAM" id="SSF55874">
    <property type="entry name" value="ATPase domain of HSP90 chaperone/DNA topoisomerase II/histidine kinase"/>
    <property type="match status" value="1"/>
</dbReference>
<gene>
    <name evidence="10" type="ORF">ACFOZ9_12530</name>
</gene>
<dbReference type="Pfam" id="PF13426">
    <property type="entry name" value="PAS_9"/>
    <property type="match status" value="2"/>
</dbReference>
<dbReference type="Pfam" id="PF08448">
    <property type="entry name" value="PAS_4"/>
    <property type="match status" value="1"/>
</dbReference>
<dbReference type="Pfam" id="PF13188">
    <property type="entry name" value="PAS_8"/>
    <property type="match status" value="1"/>
</dbReference>
<dbReference type="SMART" id="SM00388">
    <property type="entry name" value="HisKA"/>
    <property type="match status" value="1"/>
</dbReference>
<dbReference type="InterPro" id="IPR000700">
    <property type="entry name" value="PAS-assoc_C"/>
</dbReference>
<comment type="caution">
    <text evidence="10">The sequence shown here is derived from an EMBL/GenBank/DDBJ whole genome shotgun (WGS) entry which is preliminary data.</text>
</comment>
<dbReference type="InterPro" id="IPR001610">
    <property type="entry name" value="PAC"/>
</dbReference>